<dbReference type="InterPro" id="IPR006665">
    <property type="entry name" value="OmpA-like"/>
</dbReference>
<keyword evidence="2 4" id="KW-0472">Membrane</keyword>
<dbReference type="PANTHER" id="PTHR30329:SF21">
    <property type="entry name" value="LIPOPROTEIN YIAD-RELATED"/>
    <property type="match status" value="1"/>
</dbReference>
<dbReference type="PROSITE" id="PS51123">
    <property type="entry name" value="OMPA_2"/>
    <property type="match status" value="1"/>
</dbReference>
<dbReference type="InterPro" id="IPR006664">
    <property type="entry name" value="OMP_bac"/>
</dbReference>
<comment type="caution">
    <text evidence="7">The sequence shown here is derived from an EMBL/GenBank/DDBJ whole genome shotgun (WGS) entry which is preliminary data.</text>
</comment>
<organism evidence="7 8">
    <name type="scientific">Caballeronia humi</name>
    <dbReference type="NCBI Taxonomy" id="326474"/>
    <lineage>
        <taxon>Bacteria</taxon>
        <taxon>Pseudomonadati</taxon>
        <taxon>Pseudomonadota</taxon>
        <taxon>Betaproteobacteria</taxon>
        <taxon>Burkholderiales</taxon>
        <taxon>Burkholderiaceae</taxon>
        <taxon>Caballeronia</taxon>
    </lineage>
</organism>
<dbReference type="OrthoDB" id="9805832at2"/>
<evidence type="ECO:0000256" key="5">
    <source>
        <dbReference type="SAM" id="SignalP"/>
    </source>
</evidence>
<dbReference type="AlphaFoldDB" id="A0A158G7S6"/>
<name>A0A158G7S6_9BURK</name>
<dbReference type="SUPFAM" id="SSF103088">
    <property type="entry name" value="OmpA-like"/>
    <property type="match status" value="1"/>
</dbReference>
<evidence type="ECO:0000256" key="3">
    <source>
        <dbReference type="ARBA" id="ARBA00023237"/>
    </source>
</evidence>
<dbReference type="Gene3D" id="3.30.1330.60">
    <property type="entry name" value="OmpA-like domain"/>
    <property type="match status" value="1"/>
</dbReference>
<keyword evidence="5" id="KW-0732">Signal</keyword>
<feature type="domain" description="OmpA-like" evidence="6">
    <location>
        <begin position="79"/>
        <end position="195"/>
    </location>
</feature>
<dbReference type="EMBL" id="FCNW02000005">
    <property type="protein sequence ID" value="SAL28198.1"/>
    <property type="molecule type" value="Genomic_DNA"/>
</dbReference>
<dbReference type="Pfam" id="PF00691">
    <property type="entry name" value="OmpA"/>
    <property type="match status" value="1"/>
</dbReference>
<evidence type="ECO:0000313" key="7">
    <source>
        <dbReference type="EMBL" id="SAL28198.1"/>
    </source>
</evidence>
<dbReference type="GO" id="GO:0009279">
    <property type="term" value="C:cell outer membrane"/>
    <property type="evidence" value="ECO:0007669"/>
    <property type="project" value="UniProtKB-SubCell"/>
</dbReference>
<dbReference type="RefSeq" id="WP_087666696.1">
    <property type="nucleotide sequence ID" value="NZ_FCNW02000005.1"/>
</dbReference>
<feature type="signal peptide" evidence="5">
    <location>
        <begin position="1"/>
        <end position="22"/>
    </location>
</feature>
<dbReference type="CDD" id="cd07185">
    <property type="entry name" value="OmpA_C-like"/>
    <property type="match status" value="1"/>
</dbReference>
<comment type="subcellular location">
    <subcellularLocation>
        <location evidence="1">Cell outer membrane</location>
    </subcellularLocation>
</comment>
<keyword evidence="8" id="KW-1185">Reference proteome</keyword>
<evidence type="ECO:0000259" key="6">
    <source>
        <dbReference type="PROSITE" id="PS51123"/>
    </source>
</evidence>
<dbReference type="PANTHER" id="PTHR30329">
    <property type="entry name" value="STATOR ELEMENT OF FLAGELLAR MOTOR COMPLEX"/>
    <property type="match status" value="1"/>
</dbReference>
<sequence>MASVSCLMRVVVMACGASIVLATELVSAQAVFDERNTSADQLRKALTPVAPATTRGEPITVRGFDPLTPDAAAPVQQGTTGHTGGASLLISFTSNSTNLTPAAKAALDQLGKALRSEQLAAYRFQVEGHADPRGPSDVNMRLSTERAQAVVQYLSSVGGVAPERLTAVGRGSTQPMNRHNPAAPENRRVTIITVQ</sequence>
<proteinExistence type="predicted"/>
<dbReference type="InterPro" id="IPR050330">
    <property type="entry name" value="Bact_OuterMem_StrucFunc"/>
</dbReference>
<dbReference type="STRING" id="326474.AWB65_01665"/>
<reference evidence="7" key="1">
    <citation type="submission" date="2016-01" db="EMBL/GenBank/DDBJ databases">
        <authorList>
            <person name="Peeters C."/>
        </authorList>
    </citation>
    <scope>NUCLEOTIDE SEQUENCE [LARGE SCALE GENOMIC DNA]</scope>
    <source>
        <strain evidence="7">LMG 22934</strain>
    </source>
</reference>
<gene>
    <name evidence="7" type="ORF">AWB65_01665</name>
</gene>
<evidence type="ECO:0000256" key="2">
    <source>
        <dbReference type="ARBA" id="ARBA00023136"/>
    </source>
</evidence>
<evidence type="ECO:0000256" key="1">
    <source>
        <dbReference type="ARBA" id="ARBA00004442"/>
    </source>
</evidence>
<evidence type="ECO:0000313" key="8">
    <source>
        <dbReference type="Proteomes" id="UP000054977"/>
    </source>
</evidence>
<accession>A0A158G7S6</accession>
<dbReference type="InterPro" id="IPR036737">
    <property type="entry name" value="OmpA-like_sf"/>
</dbReference>
<dbReference type="Proteomes" id="UP000054977">
    <property type="component" value="Unassembled WGS sequence"/>
</dbReference>
<dbReference type="PRINTS" id="PR01021">
    <property type="entry name" value="OMPADOMAIN"/>
</dbReference>
<evidence type="ECO:0000256" key="4">
    <source>
        <dbReference type="PROSITE-ProRule" id="PRU00473"/>
    </source>
</evidence>
<feature type="chain" id="PRO_5011111474" evidence="5">
    <location>
        <begin position="23"/>
        <end position="195"/>
    </location>
</feature>
<protein>
    <submittedName>
        <fullName evidence="7">OmpA/MotB domain-containing protein</fullName>
    </submittedName>
</protein>
<keyword evidence="3" id="KW-0998">Cell outer membrane</keyword>